<feature type="signal peptide" evidence="1">
    <location>
        <begin position="1"/>
        <end position="27"/>
    </location>
</feature>
<gene>
    <name evidence="2" type="ORF">BCR33DRAFT_716199</name>
</gene>
<dbReference type="AlphaFoldDB" id="A0A1Y2CGR9"/>
<reference evidence="2 3" key="1">
    <citation type="submission" date="2016-07" db="EMBL/GenBank/DDBJ databases">
        <title>Pervasive Adenine N6-methylation of Active Genes in Fungi.</title>
        <authorList>
            <consortium name="DOE Joint Genome Institute"/>
            <person name="Mondo S.J."/>
            <person name="Dannebaum R.O."/>
            <person name="Kuo R.C."/>
            <person name="Labutti K."/>
            <person name="Haridas S."/>
            <person name="Kuo A."/>
            <person name="Salamov A."/>
            <person name="Ahrendt S.R."/>
            <person name="Lipzen A."/>
            <person name="Sullivan W."/>
            <person name="Andreopoulos W.B."/>
            <person name="Clum A."/>
            <person name="Lindquist E."/>
            <person name="Daum C."/>
            <person name="Ramamoorthy G.K."/>
            <person name="Gryganskyi A."/>
            <person name="Culley D."/>
            <person name="Magnuson J.K."/>
            <person name="James T.Y."/>
            <person name="O'Malley M.A."/>
            <person name="Stajich J.E."/>
            <person name="Spatafora J.W."/>
            <person name="Visel A."/>
            <person name="Grigoriev I.V."/>
        </authorList>
    </citation>
    <scope>NUCLEOTIDE SEQUENCE [LARGE SCALE GENOMIC DNA]</scope>
    <source>
        <strain evidence="2 3">JEL800</strain>
    </source>
</reference>
<organism evidence="2 3">
    <name type="scientific">Rhizoclosmatium globosum</name>
    <dbReference type="NCBI Taxonomy" id="329046"/>
    <lineage>
        <taxon>Eukaryota</taxon>
        <taxon>Fungi</taxon>
        <taxon>Fungi incertae sedis</taxon>
        <taxon>Chytridiomycota</taxon>
        <taxon>Chytridiomycota incertae sedis</taxon>
        <taxon>Chytridiomycetes</taxon>
        <taxon>Chytridiales</taxon>
        <taxon>Chytriomycetaceae</taxon>
        <taxon>Rhizoclosmatium</taxon>
    </lineage>
</organism>
<evidence type="ECO:0000313" key="2">
    <source>
        <dbReference type="EMBL" id="ORY45515.1"/>
    </source>
</evidence>
<comment type="caution">
    <text evidence="2">The sequence shown here is derived from an EMBL/GenBank/DDBJ whole genome shotgun (WGS) entry which is preliminary data.</text>
</comment>
<feature type="chain" id="PRO_5012463385" evidence="1">
    <location>
        <begin position="28"/>
        <end position="84"/>
    </location>
</feature>
<evidence type="ECO:0000256" key="1">
    <source>
        <dbReference type="SAM" id="SignalP"/>
    </source>
</evidence>
<proteinExistence type="predicted"/>
<dbReference type="EMBL" id="MCGO01000019">
    <property type="protein sequence ID" value="ORY45515.1"/>
    <property type="molecule type" value="Genomic_DNA"/>
</dbReference>
<keyword evidence="1" id="KW-0732">Signal</keyword>
<sequence>MKTLKRLLLPAFTDILLWYAIVIQADASGVKFKEIEIEMMKETLMWDLPRDTESGRVLKPYTGTELDALFEKAKWYHDPRNRVE</sequence>
<protein>
    <submittedName>
        <fullName evidence="2">Uncharacterized protein</fullName>
    </submittedName>
</protein>
<keyword evidence="3" id="KW-1185">Reference proteome</keyword>
<evidence type="ECO:0000313" key="3">
    <source>
        <dbReference type="Proteomes" id="UP000193642"/>
    </source>
</evidence>
<name>A0A1Y2CGR9_9FUNG</name>
<accession>A0A1Y2CGR9</accession>
<dbReference type="Proteomes" id="UP000193642">
    <property type="component" value="Unassembled WGS sequence"/>
</dbReference>